<keyword evidence="2" id="KW-1185">Reference proteome</keyword>
<name>A0ABW4U1C2_9SPHN</name>
<organism evidence="1 2">
    <name type="scientific">Sphingomonas arantia</name>
    <dbReference type="NCBI Taxonomy" id="1460676"/>
    <lineage>
        <taxon>Bacteria</taxon>
        <taxon>Pseudomonadati</taxon>
        <taxon>Pseudomonadota</taxon>
        <taxon>Alphaproteobacteria</taxon>
        <taxon>Sphingomonadales</taxon>
        <taxon>Sphingomonadaceae</taxon>
        <taxon>Sphingomonas</taxon>
    </lineage>
</organism>
<sequence length="158" mass="16882">MGEDLGRDLFGDPVLPRSEARGRPEHSWSLANSNKVLIAFAKGLSVKDAAVAIGVSVPTLRKHYFAEVAKRQAARVRMEMTQLSRLNDAAADGNVAAEKELFKRLDKAALAELAERVADRGHVKPVAQAKLGKKAAAQVAAGEVVGKFAPPPPPRLVN</sequence>
<evidence type="ECO:0000313" key="1">
    <source>
        <dbReference type="EMBL" id="MFD1951880.1"/>
    </source>
</evidence>
<proteinExistence type="predicted"/>
<comment type="caution">
    <text evidence="1">The sequence shown here is derived from an EMBL/GenBank/DDBJ whole genome shotgun (WGS) entry which is preliminary data.</text>
</comment>
<dbReference type="RefSeq" id="WP_380930840.1">
    <property type="nucleotide sequence ID" value="NZ_JBHUGS010000004.1"/>
</dbReference>
<evidence type="ECO:0000313" key="2">
    <source>
        <dbReference type="Proteomes" id="UP001597400"/>
    </source>
</evidence>
<reference evidence="2" key="1">
    <citation type="journal article" date="2019" name="Int. J. Syst. Evol. Microbiol.">
        <title>The Global Catalogue of Microorganisms (GCM) 10K type strain sequencing project: providing services to taxonomists for standard genome sequencing and annotation.</title>
        <authorList>
            <consortium name="The Broad Institute Genomics Platform"/>
            <consortium name="The Broad Institute Genome Sequencing Center for Infectious Disease"/>
            <person name="Wu L."/>
            <person name="Ma J."/>
        </authorList>
    </citation>
    <scope>NUCLEOTIDE SEQUENCE [LARGE SCALE GENOMIC DNA]</scope>
    <source>
        <strain evidence="2">CGMCC 1.12702</strain>
    </source>
</reference>
<gene>
    <name evidence="1" type="ORF">ACFSGX_13990</name>
</gene>
<dbReference type="EMBL" id="JBHUGS010000004">
    <property type="protein sequence ID" value="MFD1951880.1"/>
    <property type="molecule type" value="Genomic_DNA"/>
</dbReference>
<dbReference type="Proteomes" id="UP001597400">
    <property type="component" value="Unassembled WGS sequence"/>
</dbReference>
<accession>A0ABW4U1C2</accession>
<protein>
    <submittedName>
        <fullName evidence="1">Uncharacterized protein</fullName>
    </submittedName>
</protein>